<evidence type="ECO:0000256" key="7">
    <source>
        <dbReference type="ARBA" id="ARBA00023029"/>
    </source>
</evidence>
<dbReference type="InterPro" id="IPR023406">
    <property type="entry name" value="Topo_IA_AS"/>
</dbReference>
<dbReference type="Gene3D" id="3.40.50.140">
    <property type="match status" value="1"/>
</dbReference>
<comment type="similarity">
    <text evidence="2 10">Belongs to the type IA topoisomerase family.</text>
</comment>
<feature type="site" description="Interaction with DNA" evidence="10">
    <location>
        <position position="154"/>
    </location>
</feature>
<dbReference type="GO" id="GO:0005694">
    <property type="term" value="C:chromosome"/>
    <property type="evidence" value="ECO:0007669"/>
    <property type="project" value="InterPro"/>
</dbReference>
<dbReference type="SUPFAM" id="SSF56712">
    <property type="entry name" value="Prokaryotic type I DNA topoisomerase"/>
    <property type="match status" value="1"/>
</dbReference>
<dbReference type="Gene3D" id="2.70.20.10">
    <property type="entry name" value="Topoisomerase I, domain 3"/>
    <property type="match status" value="1"/>
</dbReference>
<dbReference type="PRINTS" id="PR00417">
    <property type="entry name" value="PRTPISMRASEI"/>
</dbReference>
<dbReference type="Gene3D" id="1.10.290.10">
    <property type="entry name" value="Topoisomerase I, domain 4"/>
    <property type="match status" value="1"/>
</dbReference>
<dbReference type="InterPro" id="IPR013825">
    <property type="entry name" value="Topo_IA_cen_sub2"/>
</dbReference>
<feature type="site" description="Interaction with DNA" evidence="10">
    <location>
        <position position="494"/>
    </location>
</feature>
<dbReference type="PROSITE" id="PS52039">
    <property type="entry name" value="TOPO_IA_2"/>
    <property type="match status" value="1"/>
</dbReference>
<feature type="site" description="Interaction with DNA" evidence="10">
    <location>
        <position position="138"/>
    </location>
</feature>
<evidence type="ECO:0000259" key="12">
    <source>
        <dbReference type="PROSITE" id="PS52039"/>
    </source>
</evidence>
<keyword evidence="8 10" id="KW-0238">DNA-binding</keyword>
<evidence type="ECO:0000256" key="9">
    <source>
        <dbReference type="ARBA" id="ARBA00023235"/>
    </source>
</evidence>
<dbReference type="SMART" id="SM00436">
    <property type="entry name" value="TOP1Bc"/>
    <property type="match status" value="1"/>
</dbReference>
<dbReference type="PANTHER" id="PTHR42785:SF1">
    <property type="entry name" value="DNA TOPOISOMERASE"/>
    <property type="match status" value="1"/>
</dbReference>
<dbReference type="Pfam" id="PF01751">
    <property type="entry name" value="Toprim"/>
    <property type="match status" value="1"/>
</dbReference>
<dbReference type="InterPro" id="IPR003602">
    <property type="entry name" value="Topo_IA_DNA-bd_dom"/>
</dbReference>
<dbReference type="InterPro" id="IPR023405">
    <property type="entry name" value="Topo_IA_core_domain"/>
</dbReference>
<evidence type="ECO:0000256" key="1">
    <source>
        <dbReference type="ARBA" id="ARBA00000213"/>
    </source>
</evidence>
<evidence type="ECO:0000256" key="5">
    <source>
        <dbReference type="ARBA" id="ARBA00022833"/>
    </source>
</evidence>
<proteinExistence type="inferred from homology"/>
<dbReference type="InterPro" id="IPR013497">
    <property type="entry name" value="Topo_IA_cen"/>
</dbReference>
<dbReference type="PANTHER" id="PTHR42785">
    <property type="entry name" value="DNA TOPOISOMERASE, TYPE IA, CORE"/>
    <property type="match status" value="1"/>
</dbReference>
<comment type="caution">
    <text evidence="13">The sequence shown here is derived from an EMBL/GenBank/DDBJ whole genome shotgun (WGS) entry which is preliminary data.</text>
</comment>
<dbReference type="PROSITE" id="PS50880">
    <property type="entry name" value="TOPRIM"/>
    <property type="match status" value="1"/>
</dbReference>
<comment type="subunit">
    <text evidence="10">Monomer.</text>
</comment>
<dbReference type="HAMAP" id="MF_00952">
    <property type="entry name" value="Topoisom_1_prok"/>
    <property type="match status" value="1"/>
</dbReference>
<feature type="site" description="Interaction with DNA" evidence="10">
    <location>
        <position position="142"/>
    </location>
</feature>
<dbReference type="InterPro" id="IPR000380">
    <property type="entry name" value="Topo_IA"/>
</dbReference>
<feature type="domain" description="Topo IA-type catalytic" evidence="12">
    <location>
        <begin position="128"/>
        <end position="563"/>
    </location>
</feature>
<evidence type="ECO:0000256" key="2">
    <source>
        <dbReference type="ARBA" id="ARBA00009446"/>
    </source>
</evidence>
<feature type="site" description="Interaction with DNA" evidence="10">
    <location>
        <position position="309"/>
    </location>
</feature>
<dbReference type="CDD" id="cd03363">
    <property type="entry name" value="TOPRIM_TopoIA_TopoI"/>
    <property type="match status" value="1"/>
</dbReference>
<feature type="active site" description="O-(5'-phospho-DNA)-tyrosine intermediate" evidence="10">
    <location>
        <position position="307"/>
    </location>
</feature>
<dbReference type="InterPro" id="IPR003601">
    <property type="entry name" value="Topo_IA_2"/>
</dbReference>
<dbReference type="NCBIfam" id="TIGR01051">
    <property type="entry name" value="topA_bact"/>
    <property type="match status" value="1"/>
</dbReference>
<dbReference type="EMBL" id="PEZT01000011">
    <property type="protein sequence ID" value="PIS09348.1"/>
    <property type="molecule type" value="Genomic_DNA"/>
</dbReference>
<evidence type="ECO:0000313" key="14">
    <source>
        <dbReference type="Proteomes" id="UP000230093"/>
    </source>
</evidence>
<dbReference type="AlphaFoldDB" id="A0A2H0WBP1"/>
<dbReference type="GO" id="GO:0003917">
    <property type="term" value="F:DNA topoisomerase type I (single strand cut, ATP-independent) activity"/>
    <property type="evidence" value="ECO:0007669"/>
    <property type="project" value="UniProtKB-UniRule"/>
</dbReference>
<dbReference type="SMART" id="SM00493">
    <property type="entry name" value="TOPRIM"/>
    <property type="match status" value="1"/>
</dbReference>
<dbReference type="InterPro" id="IPR013826">
    <property type="entry name" value="Topo_IA_cen_sub3"/>
</dbReference>
<dbReference type="GO" id="GO:0003677">
    <property type="term" value="F:DNA binding"/>
    <property type="evidence" value="ECO:0007669"/>
    <property type="project" value="UniProtKB-KW"/>
</dbReference>
<gene>
    <name evidence="10" type="primary">topA</name>
    <name evidence="13" type="ORF">COT75_02085</name>
</gene>
<dbReference type="PROSITE" id="PS00396">
    <property type="entry name" value="TOPO_IA_1"/>
    <property type="match status" value="1"/>
</dbReference>
<dbReference type="Pfam" id="PF01131">
    <property type="entry name" value="Topoisom_bac"/>
    <property type="match status" value="1"/>
</dbReference>
<dbReference type="InterPro" id="IPR028612">
    <property type="entry name" value="Topoisom_1_IA"/>
</dbReference>
<feature type="site" description="Interaction with DNA" evidence="10">
    <location>
        <position position="139"/>
    </location>
</feature>
<accession>A0A2H0WBP1</accession>
<dbReference type="InterPro" id="IPR013824">
    <property type="entry name" value="Topo_IA_cen_sub1"/>
</dbReference>
<comment type="function">
    <text evidence="10">Releases the supercoiling and torsional tension of DNA, which is introduced during the DNA replication and transcription, by transiently cleaving and rejoining one strand of the DNA duplex. Introduces a single-strand break via transesterification at a target site in duplex DNA. The scissile phosphodiester is attacked by the catalytic tyrosine of the enzyme, resulting in the formation of a DNA-(5'-phosphotyrosyl)-enzyme intermediate and the expulsion of a 3'-OH DNA strand. The free DNA strand then undergoes passage around the unbroken strand, thus removing DNA supercoils. Finally, in the religation step, the DNA 3'-OH attacks the covalent intermediate to expel the active-site tyrosine and restore the DNA phosphodiester backbone.</text>
</comment>
<dbReference type="GO" id="GO:0008270">
    <property type="term" value="F:zinc ion binding"/>
    <property type="evidence" value="ECO:0007669"/>
    <property type="project" value="UniProtKB-KW"/>
</dbReference>
<protein>
    <recommendedName>
        <fullName evidence="10">DNA topoisomerase 1</fullName>
        <ecNumber evidence="10">5.6.2.1</ecNumber>
    </recommendedName>
    <alternativeName>
        <fullName evidence="10">DNA topoisomerase I</fullName>
    </alternativeName>
</protein>
<name>A0A2H0WBP1_9BACT</name>
<evidence type="ECO:0000259" key="11">
    <source>
        <dbReference type="PROSITE" id="PS50880"/>
    </source>
</evidence>
<evidence type="ECO:0000256" key="6">
    <source>
        <dbReference type="ARBA" id="ARBA00022842"/>
    </source>
</evidence>
<dbReference type="Proteomes" id="UP000230093">
    <property type="component" value="Unassembled WGS sequence"/>
</dbReference>
<keyword evidence="5" id="KW-0862">Zinc</keyword>
<keyword evidence="9 10" id="KW-0413">Isomerase</keyword>
<dbReference type="EC" id="5.6.2.1" evidence="10"/>
<dbReference type="InterPro" id="IPR013498">
    <property type="entry name" value="Topo_IA_Znf"/>
</dbReference>
<comment type="catalytic activity">
    <reaction evidence="1 10">
        <text>ATP-independent breakage of single-stranded DNA, followed by passage and rejoining.</text>
        <dbReference type="EC" id="5.6.2.1"/>
    </reaction>
</comment>
<organism evidence="13 14">
    <name type="scientific">Candidatus Beckwithbacteria bacterium CG10_big_fil_rev_8_21_14_0_10_34_10</name>
    <dbReference type="NCBI Taxonomy" id="1974495"/>
    <lineage>
        <taxon>Bacteria</taxon>
        <taxon>Candidatus Beckwithiibacteriota</taxon>
    </lineage>
</organism>
<dbReference type="InterPro" id="IPR034149">
    <property type="entry name" value="TOPRIM_TopoI"/>
</dbReference>
<dbReference type="InterPro" id="IPR005733">
    <property type="entry name" value="TopoI_bac-type"/>
</dbReference>
<dbReference type="GO" id="GO:0006265">
    <property type="term" value="P:DNA topological change"/>
    <property type="evidence" value="ECO:0007669"/>
    <property type="project" value="UniProtKB-UniRule"/>
</dbReference>
<feature type="site" description="Interaction with DNA" evidence="10">
    <location>
        <position position="147"/>
    </location>
</feature>
<evidence type="ECO:0000256" key="4">
    <source>
        <dbReference type="ARBA" id="ARBA00022771"/>
    </source>
</evidence>
<dbReference type="SMART" id="SM00437">
    <property type="entry name" value="TOP1Ac"/>
    <property type="match status" value="1"/>
</dbReference>
<dbReference type="Pfam" id="PF01396">
    <property type="entry name" value="Zn_ribbon_Top1"/>
    <property type="match status" value="2"/>
</dbReference>
<evidence type="ECO:0000256" key="3">
    <source>
        <dbReference type="ARBA" id="ARBA00022723"/>
    </source>
</evidence>
<feature type="domain" description="Toprim" evidence="11">
    <location>
        <begin position="1"/>
        <end position="112"/>
    </location>
</feature>
<feature type="region of interest" description="Interaction with DNA" evidence="10">
    <location>
        <begin position="162"/>
        <end position="167"/>
    </location>
</feature>
<keyword evidence="4" id="KW-0863">Zinc-finger</keyword>
<evidence type="ECO:0000256" key="8">
    <source>
        <dbReference type="ARBA" id="ARBA00023125"/>
    </source>
</evidence>
<evidence type="ECO:0000313" key="13">
    <source>
        <dbReference type="EMBL" id="PIS09348.1"/>
    </source>
</evidence>
<keyword evidence="7 10" id="KW-0799">Topoisomerase</keyword>
<reference evidence="14" key="1">
    <citation type="submission" date="2017-09" db="EMBL/GenBank/DDBJ databases">
        <title>Depth-based differentiation of microbial function through sediment-hosted aquifers and enrichment of novel symbionts in the deep terrestrial subsurface.</title>
        <authorList>
            <person name="Probst A.J."/>
            <person name="Ladd B."/>
            <person name="Jarett J.K."/>
            <person name="Geller-Mcgrath D.E."/>
            <person name="Sieber C.M.K."/>
            <person name="Emerson J.B."/>
            <person name="Anantharaman K."/>
            <person name="Thomas B.C."/>
            <person name="Malmstrom R."/>
            <person name="Stieglmeier M."/>
            <person name="Klingl A."/>
            <person name="Woyke T."/>
            <person name="Ryan C.M."/>
            <person name="Banfield J.F."/>
        </authorList>
    </citation>
    <scope>NUCLEOTIDE SEQUENCE [LARGE SCALE GENOMIC DNA]</scope>
</reference>
<dbReference type="SUPFAM" id="SSF57783">
    <property type="entry name" value="Zinc beta-ribbon"/>
    <property type="match status" value="1"/>
</dbReference>
<keyword evidence="3" id="KW-0479">Metal-binding</keyword>
<sequence length="668" mass="76527">MKLIIVESPTKAKTLSRYLGKDYEIMASMGHLRDLPKKKLGVELDNNFKPDYVQVEGKEEAISKLKKAALKSKEIILATDPDREGEAIAYHIKKILDKKLEDKVSRISFHEITKEAITKALAKPGKINRSLVDSQQARRVLDRLVGYKLSPLLWQKIRRGLSAGRVQSVAVRLIVEREKEIDKFEEKKHWQIEVLLGKTKKDSFKSLLDSKNSQKYEKSHKIDLFTGPYIYTQGTIDSLAKAKNIITDLKKQAFIVLEVKENESERQPQPPFITSTLQQSASHRFSYSAKRTMSLAQKLYEKGLITYHRTDSTVLASSALAKIRAFIKEKYGDKYLPSTSRVFKGKSKLAQEAHEAIRPTKIERSEENLKNKLGGGESNIYNLIYKRTLASQMASAKLKQSRVTVKAGPYLLKAIGVRNLFDGFLKLYPSLLKDKYLPELKEGDKLEDFQYNTLEKESQAPPRYTEASLIRILENKGIGRPSTYAPIVSVIQLRQYVEKKEAHFHPTIVGTTVNSFIVKHFEEIVEIPFTAEMEDELDDVSHGEKKWQAVIKKFYTPFAKKLVKVSKTAKREKIPTEKIGKKCPDCKKGEQVIRIGRFGKFLSCSRFPDCKWKDHYLEKIEGVKCPECGKEITIRRTRTGRRFFGCVGWPKCKWASWRKPVKTEKTST</sequence>
<evidence type="ECO:0000256" key="10">
    <source>
        <dbReference type="HAMAP-Rule" id="MF_00952"/>
    </source>
</evidence>
<dbReference type="InterPro" id="IPR006171">
    <property type="entry name" value="TOPRIM_dom"/>
</dbReference>
<dbReference type="Gene3D" id="3.30.65.10">
    <property type="entry name" value="Bacterial Topoisomerase I, domain 1"/>
    <property type="match status" value="2"/>
</dbReference>
<feature type="site" description="Interaction with DNA" evidence="10">
    <location>
        <position position="31"/>
    </location>
</feature>
<dbReference type="Gene3D" id="1.10.460.10">
    <property type="entry name" value="Topoisomerase I, domain 2"/>
    <property type="match status" value="1"/>
</dbReference>
<dbReference type="CDD" id="cd00186">
    <property type="entry name" value="TOP1Ac"/>
    <property type="match status" value="1"/>
</dbReference>
<keyword evidence="6" id="KW-0460">Magnesium</keyword>